<dbReference type="PANTHER" id="PTHR46179:SF19">
    <property type="entry name" value="C2H2 FINGER DOMAIN TRANSCRIPTION FACTOR (EUROFUNG)-RELATED"/>
    <property type="match status" value="1"/>
</dbReference>
<evidence type="ECO:0000313" key="4">
    <source>
        <dbReference type="Proteomes" id="UP001140511"/>
    </source>
</evidence>
<keyword evidence="4" id="KW-1185">Reference proteome</keyword>
<proteinExistence type="predicted"/>
<dbReference type="RefSeq" id="XP_056029168.1">
    <property type="nucleotide sequence ID" value="XM_056172310.1"/>
</dbReference>
<feature type="domain" description="C2H2-type" evidence="2">
    <location>
        <begin position="355"/>
        <end position="384"/>
    </location>
</feature>
<accession>A0A9W9BBB1</accession>
<dbReference type="GO" id="GO:0005634">
    <property type="term" value="C:nucleus"/>
    <property type="evidence" value="ECO:0007669"/>
    <property type="project" value="TreeGrafter"/>
</dbReference>
<sequence length="446" mass="47939">MNTAPHRQSTHQGQCQEHSMQLDSVTYDPDEVLSPGTPQMKAVHPKLELTESPPPEIPSAQVSFSPPPLDGFPKSNRPKIRPVSGDAVLVAYLGGGSHPEIAQAASHQALPGADEGSFEFSDGEDDASQKSPSRDAKLPEADIIQRPDGAATALRAVAADALAAGGHLSGEDKPSVDLSASTYQLSIHDDAVSSPKREVKSPPLGGHLSMLSPLPPLQIDSPKDLPGRVPRFSSMSTGSRASHPISPSESYQRSFPSPNSLPASSPDNFATNGSMHRSPAEYPNNNASSNAHQPGYTITSPVNIASVADRMSIDGITNPQVGSYSCTYPGCTAPPFQTQYLLNSHANVHSSVRPHYCPVQGCPRAEGGKGFKRKNEMIRHGLVHDSPGYVCPFCADREHKYPRPDNLQRHVRVHHIDKNKDDPLLRDVLAQRPDGPSRGRRRRAQA</sequence>
<gene>
    <name evidence="3" type="ORF">T069G_05100</name>
</gene>
<dbReference type="Gene3D" id="3.30.160.60">
    <property type="entry name" value="Classic Zinc Finger"/>
    <property type="match status" value="2"/>
</dbReference>
<dbReference type="SUPFAM" id="SSF57667">
    <property type="entry name" value="beta-beta-alpha zinc fingers"/>
    <property type="match status" value="1"/>
</dbReference>
<feature type="region of interest" description="Disordered" evidence="1">
    <location>
        <begin position="1"/>
        <end position="81"/>
    </location>
</feature>
<feature type="region of interest" description="Disordered" evidence="1">
    <location>
        <begin position="102"/>
        <end position="146"/>
    </location>
</feature>
<dbReference type="Proteomes" id="UP001140511">
    <property type="component" value="Unassembled WGS sequence"/>
</dbReference>
<evidence type="ECO:0000259" key="2">
    <source>
        <dbReference type="SMART" id="SM00355"/>
    </source>
</evidence>
<organism evidence="3 4">
    <name type="scientific">Trichoderma breve</name>
    <dbReference type="NCBI Taxonomy" id="2034170"/>
    <lineage>
        <taxon>Eukaryota</taxon>
        <taxon>Fungi</taxon>
        <taxon>Dikarya</taxon>
        <taxon>Ascomycota</taxon>
        <taxon>Pezizomycotina</taxon>
        <taxon>Sordariomycetes</taxon>
        <taxon>Hypocreomycetidae</taxon>
        <taxon>Hypocreales</taxon>
        <taxon>Hypocreaceae</taxon>
        <taxon>Trichoderma</taxon>
    </lineage>
</organism>
<dbReference type="GO" id="GO:0006357">
    <property type="term" value="P:regulation of transcription by RNA polymerase II"/>
    <property type="evidence" value="ECO:0007669"/>
    <property type="project" value="TreeGrafter"/>
</dbReference>
<feature type="region of interest" description="Disordered" evidence="1">
    <location>
        <begin position="187"/>
        <end position="295"/>
    </location>
</feature>
<evidence type="ECO:0000313" key="3">
    <source>
        <dbReference type="EMBL" id="KAJ4860112.1"/>
    </source>
</evidence>
<dbReference type="SMART" id="SM00355">
    <property type="entry name" value="ZnF_C2H2"/>
    <property type="match status" value="3"/>
</dbReference>
<dbReference type="AlphaFoldDB" id="A0A9W9BBB1"/>
<dbReference type="GeneID" id="80866998"/>
<feature type="compositionally biased region" description="Polar residues" evidence="1">
    <location>
        <begin position="283"/>
        <end position="295"/>
    </location>
</feature>
<feature type="domain" description="C2H2-type" evidence="2">
    <location>
        <begin position="324"/>
        <end position="349"/>
    </location>
</feature>
<feature type="compositionally biased region" description="Polar residues" evidence="1">
    <location>
        <begin position="1"/>
        <end position="24"/>
    </location>
</feature>
<dbReference type="InterPro" id="IPR051061">
    <property type="entry name" value="Zinc_finger_trans_reg"/>
</dbReference>
<comment type="caution">
    <text evidence="3">The sequence shown here is derived from an EMBL/GenBank/DDBJ whole genome shotgun (WGS) entry which is preliminary data.</text>
</comment>
<feature type="compositionally biased region" description="Polar residues" evidence="1">
    <location>
        <begin position="233"/>
        <end position="275"/>
    </location>
</feature>
<dbReference type="PANTHER" id="PTHR46179">
    <property type="entry name" value="ZINC FINGER PROTEIN"/>
    <property type="match status" value="1"/>
</dbReference>
<dbReference type="InterPro" id="IPR013087">
    <property type="entry name" value="Znf_C2H2_type"/>
</dbReference>
<protein>
    <recommendedName>
        <fullName evidence="2">C2H2-type domain-containing protein</fullName>
    </recommendedName>
</protein>
<reference evidence="3" key="1">
    <citation type="submission" date="2022-09" db="EMBL/GenBank/DDBJ databases">
        <title>Chromosome-level assembly of Trichoderma breve T069, a fungus used in development of biopesticide product.</title>
        <authorList>
            <person name="Lin R."/>
            <person name="Liu T."/>
        </authorList>
    </citation>
    <scope>NUCLEOTIDE SEQUENCE</scope>
    <source>
        <strain evidence="3">T069</strain>
    </source>
</reference>
<feature type="compositionally biased region" description="Basic and acidic residues" evidence="1">
    <location>
        <begin position="132"/>
        <end position="145"/>
    </location>
</feature>
<dbReference type="InterPro" id="IPR036236">
    <property type="entry name" value="Znf_C2H2_sf"/>
</dbReference>
<feature type="compositionally biased region" description="Basic and acidic residues" evidence="1">
    <location>
        <begin position="187"/>
        <end position="200"/>
    </location>
</feature>
<dbReference type="EMBL" id="JAOPEN010000003">
    <property type="protein sequence ID" value="KAJ4860112.1"/>
    <property type="molecule type" value="Genomic_DNA"/>
</dbReference>
<feature type="domain" description="C2H2-type" evidence="2">
    <location>
        <begin position="389"/>
        <end position="414"/>
    </location>
</feature>
<evidence type="ECO:0000256" key="1">
    <source>
        <dbReference type="SAM" id="MobiDB-lite"/>
    </source>
</evidence>
<name>A0A9W9BBB1_9HYPO</name>